<dbReference type="Pfam" id="PF13416">
    <property type="entry name" value="SBP_bac_8"/>
    <property type="match status" value="1"/>
</dbReference>
<dbReference type="Proteomes" id="UP000070383">
    <property type="component" value="Unassembled WGS sequence"/>
</dbReference>
<dbReference type="GO" id="GO:0015846">
    <property type="term" value="P:polyamine transport"/>
    <property type="evidence" value="ECO:0007669"/>
    <property type="project" value="InterPro"/>
</dbReference>
<proteinExistence type="predicted"/>
<comment type="caution">
    <text evidence="7">The sequence shown here is derived from an EMBL/GenBank/DDBJ whole genome shotgun (WGS) entry which is preliminary data.</text>
</comment>
<name>A0A133KIZ5_9FIRM</name>
<dbReference type="GO" id="GO:0042597">
    <property type="term" value="C:periplasmic space"/>
    <property type="evidence" value="ECO:0007669"/>
    <property type="project" value="UniProtKB-SubCell"/>
</dbReference>
<evidence type="ECO:0000256" key="2">
    <source>
        <dbReference type="ARBA" id="ARBA00022448"/>
    </source>
</evidence>
<dbReference type="InterPro" id="IPR006059">
    <property type="entry name" value="SBP"/>
</dbReference>
<evidence type="ECO:0000256" key="6">
    <source>
        <dbReference type="SAM" id="SignalP"/>
    </source>
</evidence>
<keyword evidence="4" id="KW-0574">Periplasm</keyword>
<keyword evidence="3 6" id="KW-0732">Signal</keyword>
<sequence length="362" mass="41065">MNKVYKFFLTSICAIGLLLVLRAFLTSSRVTADNKTLYFYNWGDYIDPDLIDKFEKETGYKIVTETFDSNEAMIAKIKQNSTNFDICIPSEYAVEMMRDQGLLKKLDHKKIVGLDNIDKRFLNLAYDPENEYSIPYLWGSFGIIYNTKKYKAEDFSSWKNLWDPKFKGEILSFDGARETLGIGLLADNLSLNTCDKDKLVRVSNELVGYMANVRAILADEIRMYMALGEANVGITFSGDAASAIDSNPDLAYAIPKEGSNIWFDSMVIPKTSKNTEAAYAFINFMLRAENAAQNAEYISYATPNKKALALIDPAMRNNKTLYPDDDVIDRLEVFKALDKETTILYNDLFLDLKISPKAKEDN</sequence>
<dbReference type="PANTHER" id="PTHR30222:SF17">
    <property type="entry name" value="SPERMIDINE_PUTRESCINE-BINDING PERIPLASMIC PROTEIN"/>
    <property type="match status" value="1"/>
</dbReference>
<comment type="subcellular location">
    <subcellularLocation>
        <location evidence="1">Periplasm</location>
    </subcellularLocation>
</comment>
<keyword evidence="8" id="KW-1185">Reference proteome</keyword>
<dbReference type="STRING" id="33036.HMPREF3200_00013"/>
<keyword evidence="2" id="KW-0813">Transport</keyword>
<accession>A0A133KIZ5</accession>
<dbReference type="RefSeq" id="WP_060928793.1">
    <property type="nucleotide sequence ID" value="NZ_CAMPUE010000013.1"/>
</dbReference>
<dbReference type="CDD" id="cd13590">
    <property type="entry name" value="PBP2_PotD_PotF_like"/>
    <property type="match status" value="1"/>
</dbReference>
<dbReference type="SUPFAM" id="SSF53850">
    <property type="entry name" value="Periplasmic binding protein-like II"/>
    <property type="match status" value="1"/>
</dbReference>
<dbReference type="PATRIC" id="fig|33036.3.peg.13"/>
<feature type="chain" id="PRO_5007456918" evidence="6">
    <location>
        <begin position="33"/>
        <end position="362"/>
    </location>
</feature>
<organism evidence="7 8">
    <name type="scientific">Anaerococcus tetradius</name>
    <dbReference type="NCBI Taxonomy" id="33036"/>
    <lineage>
        <taxon>Bacteria</taxon>
        <taxon>Bacillati</taxon>
        <taxon>Bacillota</taxon>
        <taxon>Tissierellia</taxon>
        <taxon>Tissierellales</taxon>
        <taxon>Peptoniphilaceae</taxon>
        <taxon>Anaerococcus</taxon>
    </lineage>
</organism>
<dbReference type="OrthoDB" id="9769319at2"/>
<evidence type="ECO:0000313" key="7">
    <source>
        <dbReference type="EMBL" id="KWZ79434.1"/>
    </source>
</evidence>
<dbReference type="PIRSF" id="PIRSF019574">
    <property type="entry name" value="Periplasmic_polyamine_BP"/>
    <property type="match status" value="1"/>
</dbReference>
<evidence type="ECO:0000256" key="5">
    <source>
        <dbReference type="PIRSR" id="PIRSR019574-1"/>
    </source>
</evidence>
<reference evidence="8" key="1">
    <citation type="submission" date="2016-01" db="EMBL/GenBank/DDBJ databases">
        <authorList>
            <person name="Mitreva M."/>
            <person name="Pepin K.H."/>
            <person name="Mihindukulasuriya K.A."/>
            <person name="Fulton R."/>
            <person name="Fronick C."/>
            <person name="O'Laughlin M."/>
            <person name="Miner T."/>
            <person name="Herter B."/>
            <person name="Rosa B.A."/>
            <person name="Cordes M."/>
            <person name="Tomlinson C."/>
            <person name="Wollam A."/>
            <person name="Palsikar V.B."/>
            <person name="Mardis E.R."/>
            <person name="Wilson R.K."/>
        </authorList>
    </citation>
    <scope>NUCLEOTIDE SEQUENCE [LARGE SCALE GENOMIC DNA]</scope>
    <source>
        <strain evidence="8">MJR8151</strain>
    </source>
</reference>
<dbReference type="AlphaFoldDB" id="A0A133KIZ5"/>
<feature type="signal peptide" evidence="6">
    <location>
        <begin position="1"/>
        <end position="32"/>
    </location>
</feature>
<gene>
    <name evidence="7" type="ORF">HMPREF3200_00013</name>
</gene>
<evidence type="ECO:0000256" key="1">
    <source>
        <dbReference type="ARBA" id="ARBA00004418"/>
    </source>
</evidence>
<feature type="binding site" evidence="5">
    <location>
        <position position="92"/>
    </location>
    <ligand>
        <name>spermidine</name>
        <dbReference type="ChEBI" id="CHEBI:57834"/>
    </ligand>
</feature>
<dbReference type="PANTHER" id="PTHR30222">
    <property type="entry name" value="SPERMIDINE/PUTRESCINE-BINDING PERIPLASMIC PROTEIN"/>
    <property type="match status" value="1"/>
</dbReference>
<dbReference type="Gene3D" id="3.40.190.10">
    <property type="entry name" value="Periplasmic binding protein-like II"/>
    <property type="match status" value="2"/>
</dbReference>
<evidence type="ECO:0000313" key="8">
    <source>
        <dbReference type="Proteomes" id="UP000070383"/>
    </source>
</evidence>
<dbReference type="EMBL" id="LRPM01000001">
    <property type="protein sequence ID" value="KWZ79434.1"/>
    <property type="molecule type" value="Genomic_DNA"/>
</dbReference>
<dbReference type="GO" id="GO:0019808">
    <property type="term" value="F:polyamine binding"/>
    <property type="evidence" value="ECO:0007669"/>
    <property type="project" value="InterPro"/>
</dbReference>
<evidence type="ECO:0000256" key="4">
    <source>
        <dbReference type="ARBA" id="ARBA00022764"/>
    </source>
</evidence>
<dbReference type="PRINTS" id="PR00909">
    <property type="entry name" value="SPERMDNBNDNG"/>
</dbReference>
<dbReference type="InterPro" id="IPR001188">
    <property type="entry name" value="Sperm_putr-bd"/>
</dbReference>
<protein>
    <submittedName>
        <fullName evidence="7">Putrescine ABC transporter, periplasmic spermidine</fullName>
    </submittedName>
</protein>
<evidence type="ECO:0000256" key="3">
    <source>
        <dbReference type="ARBA" id="ARBA00022729"/>
    </source>
</evidence>